<feature type="compositionally biased region" description="Acidic residues" evidence="4">
    <location>
        <begin position="621"/>
        <end position="638"/>
    </location>
</feature>
<reference evidence="6" key="1">
    <citation type="journal article" date="2020" name="Fungal Divers.">
        <title>Resolving the Mortierellaceae phylogeny through synthesis of multi-gene phylogenetics and phylogenomics.</title>
        <authorList>
            <person name="Vandepol N."/>
            <person name="Liber J."/>
            <person name="Desiro A."/>
            <person name="Na H."/>
            <person name="Kennedy M."/>
            <person name="Barry K."/>
            <person name="Grigoriev I.V."/>
            <person name="Miller A.N."/>
            <person name="O'Donnell K."/>
            <person name="Stajich J.E."/>
            <person name="Bonito G."/>
        </authorList>
    </citation>
    <scope>NUCLEOTIDE SEQUENCE</scope>
    <source>
        <strain evidence="6">REB-010B</strain>
    </source>
</reference>
<dbReference type="AlphaFoldDB" id="A0A9P6RJA9"/>
<dbReference type="GO" id="GO:0046872">
    <property type="term" value="F:metal ion binding"/>
    <property type="evidence" value="ECO:0007669"/>
    <property type="project" value="UniProtKB-KW"/>
</dbReference>
<evidence type="ECO:0000313" key="7">
    <source>
        <dbReference type="Proteomes" id="UP000738325"/>
    </source>
</evidence>
<gene>
    <name evidence="6" type="ORF">BGZ99_004221</name>
</gene>
<protein>
    <recommendedName>
        <fullName evidence="5">DDE Tnp4 domain-containing protein</fullName>
    </recommendedName>
</protein>
<sequence length="664" mass="73665">MVSERKKILALLDRRQRLEDEYQTSTSDMRKHSIMIELDTINTNLLRHFRCTSLEELQELYPTTQAMKSAAENQRYIVSRKLTQLRTGDVYNALRLTGTDAEYLELVRVSKSVFCSLGASVMSQHSAFKNPAHQESFLKQLAVTLWRLGHHGSEAGISEASRIFGLSEGSIIKCTQRCMEALKDISGDVISWPTQGERQTVKNRIKSITGAASSSSRDDGDHGTPSEAIGILSTMNVFLVSRPLLDNTDDYLIPLHPSALASAASLSQSMGSVAGVDSLKPATTKKAQKSSEKNIRRSQDRESCENTVKDDAAVRQEHENAAESRTQEQQQQPSTGEMDMSLTTSSPSPQKVSKPRKYPPNFVKTVYLKRDYGYNVMIVCDSNTRIRFTNVTRPAAWNGQRVFESTGLFLEPAKFFGSKEYVIASSAFEPNVNVVSVAEQHPSSIHLKARMHSGDGTTDSATASDEDQEGNIEKDTEVTRCLNQALNAAQKRAVDCQRTLKARFPSLLGMRVQLKDDAASQEHANNWIIACMTIHNLVLGDYTSYNPEWEKQLDKIEKQIMQQQEQQARLIWKLENQPSKKSRLVTRDEDAAASLAEDGDAARTITSAKGKAPTAKGVVEGDIDNEGNFDNTDDDVDEELHYELMDRPTPGSTQPSTGSSLGQT</sequence>
<evidence type="ECO:0000256" key="2">
    <source>
        <dbReference type="ARBA" id="ARBA00022723"/>
    </source>
</evidence>
<dbReference type="EMBL" id="JAAAIP010000261">
    <property type="protein sequence ID" value="KAG0320974.1"/>
    <property type="molecule type" value="Genomic_DNA"/>
</dbReference>
<evidence type="ECO:0000256" key="4">
    <source>
        <dbReference type="SAM" id="MobiDB-lite"/>
    </source>
</evidence>
<evidence type="ECO:0000256" key="1">
    <source>
        <dbReference type="ARBA" id="ARBA00001968"/>
    </source>
</evidence>
<feature type="compositionally biased region" description="Low complexity" evidence="4">
    <location>
        <begin position="648"/>
        <end position="664"/>
    </location>
</feature>
<dbReference type="Proteomes" id="UP000738325">
    <property type="component" value="Unassembled WGS sequence"/>
</dbReference>
<comment type="caution">
    <text evidence="6">The sequence shown here is derived from an EMBL/GenBank/DDBJ whole genome shotgun (WGS) entry which is preliminary data.</text>
</comment>
<name>A0A9P6RJA9_9FUNG</name>
<feature type="coiled-coil region" evidence="3">
    <location>
        <begin position="546"/>
        <end position="573"/>
    </location>
</feature>
<keyword evidence="7" id="KW-1185">Reference proteome</keyword>
<keyword evidence="2" id="KW-0479">Metal-binding</keyword>
<comment type="cofactor">
    <cofactor evidence="1">
        <name>a divalent metal cation</name>
        <dbReference type="ChEBI" id="CHEBI:60240"/>
    </cofactor>
</comment>
<feature type="region of interest" description="Disordered" evidence="4">
    <location>
        <begin position="449"/>
        <end position="472"/>
    </location>
</feature>
<feature type="region of interest" description="Disordered" evidence="4">
    <location>
        <begin position="280"/>
        <end position="358"/>
    </location>
</feature>
<organism evidence="6 7">
    <name type="scientific">Dissophora globulifera</name>
    <dbReference type="NCBI Taxonomy" id="979702"/>
    <lineage>
        <taxon>Eukaryota</taxon>
        <taxon>Fungi</taxon>
        <taxon>Fungi incertae sedis</taxon>
        <taxon>Mucoromycota</taxon>
        <taxon>Mortierellomycotina</taxon>
        <taxon>Mortierellomycetes</taxon>
        <taxon>Mortierellales</taxon>
        <taxon>Mortierellaceae</taxon>
        <taxon>Dissophora</taxon>
    </lineage>
</organism>
<feature type="domain" description="DDE Tnp4" evidence="5">
    <location>
        <begin position="368"/>
        <end position="536"/>
    </location>
</feature>
<dbReference type="Pfam" id="PF13359">
    <property type="entry name" value="DDE_Tnp_4"/>
    <property type="match status" value="1"/>
</dbReference>
<accession>A0A9P6RJA9</accession>
<feature type="compositionally biased region" description="Polar residues" evidence="4">
    <location>
        <begin position="327"/>
        <end position="351"/>
    </location>
</feature>
<feature type="compositionally biased region" description="Basic and acidic residues" evidence="4">
    <location>
        <begin position="289"/>
        <end position="326"/>
    </location>
</feature>
<dbReference type="InterPro" id="IPR027806">
    <property type="entry name" value="HARBI1_dom"/>
</dbReference>
<evidence type="ECO:0000313" key="6">
    <source>
        <dbReference type="EMBL" id="KAG0320974.1"/>
    </source>
</evidence>
<feature type="region of interest" description="Disordered" evidence="4">
    <location>
        <begin position="579"/>
        <end position="664"/>
    </location>
</feature>
<evidence type="ECO:0000256" key="3">
    <source>
        <dbReference type="SAM" id="Coils"/>
    </source>
</evidence>
<proteinExistence type="predicted"/>
<keyword evidence="3" id="KW-0175">Coiled coil</keyword>
<evidence type="ECO:0000259" key="5">
    <source>
        <dbReference type="Pfam" id="PF13359"/>
    </source>
</evidence>
<dbReference type="OrthoDB" id="2408877at2759"/>